<dbReference type="PANTHER" id="PTHR24159:SF5">
    <property type="entry name" value="ANK_REP_REGION DOMAIN-CONTAINING PROTEIN"/>
    <property type="match status" value="1"/>
</dbReference>
<protein>
    <recommendedName>
        <fullName evidence="3">DUF3447 domain-containing protein</fullName>
    </recommendedName>
</protein>
<dbReference type="VEuPathDB" id="TrichDB:TVAGG3_0127680"/>
<dbReference type="PANTHER" id="PTHR24159">
    <property type="match status" value="1"/>
</dbReference>
<keyword evidence="2" id="KW-1185">Reference proteome</keyword>
<accession>A2ERE7</accession>
<organism evidence="1 2">
    <name type="scientific">Trichomonas vaginalis (strain ATCC PRA-98 / G3)</name>
    <dbReference type="NCBI Taxonomy" id="412133"/>
    <lineage>
        <taxon>Eukaryota</taxon>
        <taxon>Metamonada</taxon>
        <taxon>Parabasalia</taxon>
        <taxon>Trichomonadida</taxon>
        <taxon>Trichomonadidae</taxon>
        <taxon>Trichomonas</taxon>
    </lineage>
</organism>
<dbReference type="RefSeq" id="XP_001316973.1">
    <property type="nucleotide sequence ID" value="XM_001316938.1"/>
</dbReference>
<dbReference type="KEGG" id="tva:4762607"/>
<reference evidence="1" key="2">
    <citation type="journal article" date="2007" name="Science">
        <title>Draft genome sequence of the sexually transmitted pathogen Trichomonas vaginalis.</title>
        <authorList>
            <person name="Carlton J.M."/>
            <person name="Hirt R.P."/>
            <person name="Silva J.C."/>
            <person name="Delcher A.L."/>
            <person name="Schatz M."/>
            <person name="Zhao Q."/>
            <person name="Wortman J.R."/>
            <person name="Bidwell S.L."/>
            <person name="Alsmark U.C.M."/>
            <person name="Besteiro S."/>
            <person name="Sicheritz-Ponten T."/>
            <person name="Noel C.J."/>
            <person name="Dacks J.B."/>
            <person name="Foster P.G."/>
            <person name="Simillion C."/>
            <person name="Van de Peer Y."/>
            <person name="Miranda-Saavedra D."/>
            <person name="Barton G.J."/>
            <person name="Westrop G.D."/>
            <person name="Mueller S."/>
            <person name="Dessi D."/>
            <person name="Fiori P.L."/>
            <person name="Ren Q."/>
            <person name="Paulsen I."/>
            <person name="Zhang H."/>
            <person name="Bastida-Corcuera F.D."/>
            <person name="Simoes-Barbosa A."/>
            <person name="Brown M.T."/>
            <person name="Hayes R.D."/>
            <person name="Mukherjee M."/>
            <person name="Okumura C.Y."/>
            <person name="Schneider R."/>
            <person name="Smith A.J."/>
            <person name="Vanacova S."/>
            <person name="Villalvazo M."/>
            <person name="Haas B.J."/>
            <person name="Pertea M."/>
            <person name="Feldblyum T.V."/>
            <person name="Utterback T.R."/>
            <person name="Shu C.L."/>
            <person name="Osoegawa K."/>
            <person name="de Jong P.J."/>
            <person name="Hrdy I."/>
            <person name="Horvathova L."/>
            <person name="Zubacova Z."/>
            <person name="Dolezal P."/>
            <person name="Malik S.B."/>
            <person name="Logsdon J.M. Jr."/>
            <person name="Henze K."/>
            <person name="Gupta A."/>
            <person name="Wang C.C."/>
            <person name="Dunne R.L."/>
            <person name="Upcroft J.A."/>
            <person name="Upcroft P."/>
            <person name="White O."/>
            <person name="Salzberg S.L."/>
            <person name="Tang P."/>
            <person name="Chiu C.-H."/>
            <person name="Lee Y.-S."/>
            <person name="Embley T.M."/>
            <person name="Coombs G.H."/>
            <person name="Mottram J.C."/>
            <person name="Tachezy J."/>
            <person name="Fraser-Liggett C.M."/>
            <person name="Johnson P.J."/>
        </authorList>
    </citation>
    <scope>NUCLEOTIDE SEQUENCE [LARGE SCALE GENOMIC DNA]</scope>
    <source>
        <strain evidence="1">G3</strain>
    </source>
</reference>
<dbReference type="VEuPathDB" id="TrichDB:TVAG_288920"/>
<dbReference type="InParanoid" id="A2ERE7"/>
<reference evidence="1" key="1">
    <citation type="submission" date="2006-10" db="EMBL/GenBank/DDBJ databases">
        <authorList>
            <person name="Amadeo P."/>
            <person name="Zhao Q."/>
            <person name="Wortman J."/>
            <person name="Fraser-Liggett C."/>
            <person name="Carlton J."/>
        </authorList>
    </citation>
    <scope>NUCLEOTIDE SEQUENCE</scope>
    <source>
        <strain evidence="1">G3</strain>
    </source>
</reference>
<dbReference type="EMBL" id="DS113466">
    <property type="protein sequence ID" value="EAY04750.1"/>
    <property type="molecule type" value="Genomic_DNA"/>
</dbReference>
<sequence>MSSSEQSKNETGCGFSDVKPLEVFEYPSQASKIIWSVNSENIIQISSQIIELITNNKIPIQMATYLIDTFSQMRVKDIKIFTELYQLVSNEFSYIVKPENIRLATLLHYKGFKFENFEPKMTEEDVFNLYSTESPLYYIVWDKVDELKSKFSNLDINQKIYETTPMDYAIIYGSELCFNYLKNLGAKYTNYSEEYAVQGGKKTFLCK</sequence>
<proteinExistence type="predicted"/>
<evidence type="ECO:0008006" key="3">
    <source>
        <dbReference type="Google" id="ProtNLM"/>
    </source>
</evidence>
<name>A2ERE7_TRIV3</name>
<dbReference type="AlphaFoldDB" id="A2ERE7"/>
<evidence type="ECO:0000313" key="2">
    <source>
        <dbReference type="Proteomes" id="UP000001542"/>
    </source>
</evidence>
<dbReference type="Proteomes" id="UP000001542">
    <property type="component" value="Unassembled WGS sequence"/>
</dbReference>
<gene>
    <name evidence="1" type="ORF">TVAG_288920</name>
</gene>
<evidence type="ECO:0000313" key="1">
    <source>
        <dbReference type="EMBL" id="EAY04750.1"/>
    </source>
</evidence>
<dbReference type="SMR" id="A2ERE7"/>